<dbReference type="InterPro" id="IPR011047">
    <property type="entry name" value="Quinoprotein_ADH-like_sf"/>
</dbReference>
<dbReference type="Pfam" id="PF13360">
    <property type="entry name" value="PQQ_2"/>
    <property type="match status" value="1"/>
</dbReference>
<keyword evidence="4" id="KW-1185">Reference proteome</keyword>
<dbReference type="EMBL" id="CP025958">
    <property type="protein sequence ID" value="AWM37688.1"/>
    <property type="molecule type" value="Genomic_DNA"/>
</dbReference>
<feature type="signal peptide" evidence="1">
    <location>
        <begin position="1"/>
        <end position="19"/>
    </location>
</feature>
<dbReference type="PANTHER" id="PTHR34512:SF30">
    <property type="entry name" value="OUTER MEMBRANE PROTEIN ASSEMBLY FACTOR BAMB"/>
    <property type="match status" value="1"/>
</dbReference>
<dbReference type="SUPFAM" id="SSF50998">
    <property type="entry name" value="Quinoprotein alcohol dehydrogenase-like"/>
    <property type="match status" value="1"/>
</dbReference>
<gene>
    <name evidence="3" type="ORF">C1280_12280</name>
</gene>
<feature type="domain" description="Pyrrolo-quinoline quinone repeat" evidence="2">
    <location>
        <begin position="115"/>
        <end position="363"/>
    </location>
</feature>
<evidence type="ECO:0000313" key="3">
    <source>
        <dbReference type="EMBL" id="AWM37688.1"/>
    </source>
</evidence>
<accession>A0A2Z3GWH7</accession>
<dbReference type="Gene3D" id="2.40.10.480">
    <property type="match status" value="1"/>
</dbReference>
<organism evidence="3 4">
    <name type="scientific">Gemmata obscuriglobus</name>
    <dbReference type="NCBI Taxonomy" id="114"/>
    <lineage>
        <taxon>Bacteria</taxon>
        <taxon>Pseudomonadati</taxon>
        <taxon>Planctomycetota</taxon>
        <taxon>Planctomycetia</taxon>
        <taxon>Gemmatales</taxon>
        <taxon>Gemmataceae</taxon>
        <taxon>Gemmata</taxon>
    </lineage>
</organism>
<name>A0A2Z3GWH7_9BACT</name>
<dbReference type="KEGG" id="gog:C1280_12280"/>
<dbReference type="RefSeq" id="WP_010042549.1">
    <property type="nucleotide sequence ID" value="NZ_CP025958.1"/>
</dbReference>
<dbReference type="InterPro" id="IPR015943">
    <property type="entry name" value="WD40/YVTN_repeat-like_dom_sf"/>
</dbReference>
<evidence type="ECO:0000256" key="1">
    <source>
        <dbReference type="SAM" id="SignalP"/>
    </source>
</evidence>
<dbReference type="InterPro" id="IPR018391">
    <property type="entry name" value="PQQ_b-propeller_rpt"/>
</dbReference>
<keyword evidence="1" id="KW-0732">Signal</keyword>
<reference evidence="3 4" key="1">
    <citation type="submission" date="2018-01" db="EMBL/GenBank/DDBJ databases">
        <title>G. obscuriglobus.</title>
        <authorList>
            <person name="Franke J."/>
            <person name="Blomberg W."/>
            <person name="Selmecki A."/>
        </authorList>
    </citation>
    <scope>NUCLEOTIDE SEQUENCE [LARGE SCALE GENOMIC DNA]</scope>
    <source>
        <strain evidence="3 4">DSM 5831</strain>
    </source>
</reference>
<evidence type="ECO:0000259" key="2">
    <source>
        <dbReference type="Pfam" id="PF13360"/>
    </source>
</evidence>
<proteinExistence type="predicted"/>
<dbReference type="InterPro" id="IPR002372">
    <property type="entry name" value="PQQ_rpt_dom"/>
</dbReference>
<feature type="chain" id="PRO_5016325853" description="Pyrrolo-quinoline quinone repeat domain-containing protein" evidence="1">
    <location>
        <begin position="20"/>
        <end position="442"/>
    </location>
</feature>
<dbReference type="Gene3D" id="2.130.10.10">
    <property type="entry name" value="YVTN repeat-like/Quinoprotein amine dehydrogenase"/>
    <property type="match status" value="1"/>
</dbReference>
<dbReference type="SMART" id="SM00564">
    <property type="entry name" value="PQQ"/>
    <property type="match status" value="4"/>
</dbReference>
<sequence>MHRLAAVALALTLVPFARAQSPRDVEANWHHWRGPNADGSAPNARPPIKWDAKTNITWKAELPGRGSATPIMWGDRIFVLTAIKTDRRAKPEEMPKVETKLAVKTEPPTNFYKFVVLCFDRRDGSKLWEKQVAEMVPHEGHHVTHSYAAGSPTTDGKLLYASFGSFGTYALDFDGNVKWARTDLGRLHTRLGWGEAVTPVVHGGHLLLNYDQEIDSRLICLEAATGKTQWEAKRDEKTTWSTPLVVDFGGKTQVVTNGTARIRSYDLATGAVLWQCGGMTVNPIPSPVRFGDSVICMSGYQRAAAVSVPLGSSGDLGDKGKVDWRYSFGTPYVPSPVLSGELLYFNSTNEPMVTILNAKTGKAVIEKERLSQAKTFYASPLVAGGHIYFVDRTGTTVVVKAGESLDVVSVNKLDDPIDASPVAVGKQLFLRGEKYLYCIEAK</sequence>
<dbReference type="PANTHER" id="PTHR34512">
    <property type="entry name" value="CELL SURFACE PROTEIN"/>
    <property type="match status" value="1"/>
</dbReference>
<protein>
    <recommendedName>
        <fullName evidence="2">Pyrrolo-quinoline quinone repeat domain-containing protein</fullName>
    </recommendedName>
</protein>
<dbReference type="AlphaFoldDB" id="A0A2Z3GWH7"/>
<dbReference type="Proteomes" id="UP000245802">
    <property type="component" value="Chromosome"/>
</dbReference>
<evidence type="ECO:0000313" key="4">
    <source>
        <dbReference type="Proteomes" id="UP000245802"/>
    </source>
</evidence>
<dbReference type="OrthoDB" id="244732at2"/>